<evidence type="ECO:0000313" key="2">
    <source>
        <dbReference type="EMBL" id="PNY80566.1"/>
    </source>
</evidence>
<reference evidence="2 3" key="1">
    <citation type="submission" date="2018-01" db="EMBL/GenBank/DDBJ databases">
        <title>Deinococcus koreensis sp. nov., a radiation-resistant bacterium isolated from river water.</title>
        <authorList>
            <person name="Choi A."/>
        </authorList>
    </citation>
    <scope>NUCLEOTIDE SEQUENCE [LARGE SCALE GENOMIC DNA]</scope>
    <source>
        <strain evidence="2 3">SJW1-2</strain>
    </source>
</reference>
<keyword evidence="1" id="KW-0732">Signal</keyword>
<accession>A0A2K3UVL0</accession>
<dbReference type="OrthoDB" id="66454at2"/>
<dbReference type="AlphaFoldDB" id="A0A2K3UVL0"/>
<name>A0A2K3UVL0_9DEIO</name>
<dbReference type="Proteomes" id="UP000236379">
    <property type="component" value="Unassembled WGS sequence"/>
</dbReference>
<dbReference type="EMBL" id="PPPD01000001">
    <property type="protein sequence ID" value="PNY80566.1"/>
    <property type="molecule type" value="Genomic_DNA"/>
</dbReference>
<feature type="signal peptide" evidence="1">
    <location>
        <begin position="1"/>
        <end position="23"/>
    </location>
</feature>
<proteinExistence type="predicted"/>
<feature type="chain" id="PRO_5014454413" description="Lipoprotein" evidence="1">
    <location>
        <begin position="24"/>
        <end position="156"/>
    </location>
</feature>
<evidence type="ECO:0008006" key="4">
    <source>
        <dbReference type="Google" id="ProtNLM"/>
    </source>
</evidence>
<gene>
    <name evidence="2" type="ORF">CVO96_03575</name>
</gene>
<evidence type="ECO:0000313" key="3">
    <source>
        <dbReference type="Proteomes" id="UP000236379"/>
    </source>
</evidence>
<protein>
    <recommendedName>
        <fullName evidence="4">Lipoprotein</fullName>
    </recommendedName>
</protein>
<dbReference type="PROSITE" id="PS51257">
    <property type="entry name" value="PROKAR_LIPOPROTEIN"/>
    <property type="match status" value="1"/>
</dbReference>
<keyword evidence="3" id="KW-1185">Reference proteome</keyword>
<sequence>MFKPALLPLALTLPLLGSCAPLASLLSNSDGPAPRRAGPLVVGQTWTVSGLVDGRSVSATVGVPDLVDVQDTSATFNARDQFDAFSVSRAGFTVADYDSTRRVARFRWVGESAGLSYTCRIENVISAPLRGVLTFERGGQTVARGTCEAVISQSAG</sequence>
<organism evidence="2 3">
    <name type="scientific">Deinococcus koreensis</name>
    <dbReference type="NCBI Taxonomy" id="2054903"/>
    <lineage>
        <taxon>Bacteria</taxon>
        <taxon>Thermotogati</taxon>
        <taxon>Deinococcota</taxon>
        <taxon>Deinococci</taxon>
        <taxon>Deinococcales</taxon>
        <taxon>Deinococcaceae</taxon>
        <taxon>Deinococcus</taxon>
    </lineage>
</organism>
<dbReference type="RefSeq" id="WP_103310421.1">
    <property type="nucleotide sequence ID" value="NZ_PPPD01000001.1"/>
</dbReference>
<comment type="caution">
    <text evidence="2">The sequence shown here is derived from an EMBL/GenBank/DDBJ whole genome shotgun (WGS) entry which is preliminary data.</text>
</comment>
<evidence type="ECO:0000256" key="1">
    <source>
        <dbReference type="SAM" id="SignalP"/>
    </source>
</evidence>